<evidence type="ECO:0000256" key="9">
    <source>
        <dbReference type="ARBA" id="ARBA00023299"/>
    </source>
</evidence>
<dbReference type="Pfam" id="PF13740">
    <property type="entry name" value="ACT_6"/>
    <property type="match status" value="1"/>
</dbReference>
<dbReference type="SFLD" id="SFLDS00003">
    <property type="entry name" value="Haloacid_Dehalogenase"/>
    <property type="match status" value="1"/>
</dbReference>
<dbReference type="CDD" id="cd07500">
    <property type="entry name" value="HAD_PSP"/>
    <property type="match status" value="1"/>
</dbReference>
<dbReference type="SUPFAM" id="SSF55021">
    <property type="entry name" value="ACT-like"/>
    <property type="match status" value="1"/>
</dbReference>
<dbReference type="EC" id="3.1.3.3" evidence="4"/>
<dbReference type="Gene3D" id="3.30.70.260">
    <property type="match status" value="2"/>
</dbReference>
<dbReference type="InterPro" id="IPR002912">
    <property type="entry name" value="ACT_dom"/>
</dbReference>
<dbReference type="SFLD" id="SFLDG01137">
    <property type="entry name" value="C1.6.1:_Phosphoserine_Phosphat"/>
    <property type="match status" value="1"/>
</dbReference>
<dbReference type="FunFam" id="3.40.50.1000:FF:000041">
    <property type="entry name" value="Phosphoserine phosphatase SerB"/>
    <property type="match status" value="1"/>
</dbReference>
<keyword evidence="5" id="KW-0028">Amino-acid biosynthesis</keyword>
<dbReference type="EMBL" id="CADCUB010000101">
    <property type="protein sequence ID" value="CAA9334445.1"/>
    <property type="molecule type" value="Genomic_DNA"/>
</dbReference>
<keyword evidence="6" id="KW-0479">Metal-binding</keyword>
<evidence type="ECO:0000256" key="5">
    <source>
        <dbReference type="ARBA" id="ARBA00022605"/>
    </source>
</evidence>
<dbReference type="InterPro" id="IPR036412">
    <property type="entry name" value="HAD-like_sf"/>
</dbReference>
<gene>
    <name evidence="15" type="ORF">AVDCRST_MAG07-1959</name>
</gene>
<dbReference type="SFLD" id="SFLDG01136">
    <property type="entry name" value="C1.6:_Phosphoserine_Phosphatas"/>
    <property type="match status" value="1"/>
</dbReference>
<feature type="active site" description="Nucleophile" evidence="13">
    <location>
        <position position="175"/>
    </location>
</feature>
<dbReference type="GO" id="GO:0005737">
    <property type="term" value="C:cytoplasm"/>
    <property type="evidence" value="ECO:0007669"/>
    <property type="project" value="TreeGrafter"/>
</dbReference>
<evidence type="ECO:0000256" key="12">
    <source>
        <dbReference type="ARBA" id="ARBA00048523"/>
    </source>
</evidence>
<evidence type="ECO:0000256" key="2">
    <source>
        <dbReference type="ARBA" id="ARBA00005135"/>
    </source>
</evidence>
<dbReference type="InterPro" id="IPR050582">
    <property type="entry name" value="HAD-like_SerB"/>
</dbReference>
<accession>A0A6J4LKL0</accession>
<evidence type="ECO:0000313" key="15">
    <source>
        <dbReference type="EMBL" id="CAA9334445.1"/>
    </source>
</evidence>
<proteinExistence type="inferred from homology"/>
<reference evidence="15" key="1">
    <citation type="submission" date="2020-02" db="EMBL/GenBank/DDBJ databases">
        <authorList>
            <person name="Meier V. D."/>
        </authorList>
    </citation>
    <scope>NUCLEOTIDE SEQUENCE</scope>
    <source>
        <strain evidence="15">AVDCRST_MAG07</strain>
    </source>
</reference>
<evidence type="ECO:0000256" key="7">
    <source>
        <dbReference type="ARBA" id="ARBA00022801"/>
    </source>
</evidence>
<evidence type="ECO:0000256" key="4">
    <source>
        <dbReference type="ARBA" id="ARBA00012640"/>
    </source>
</evidence>
<comment type="pathway">
    <text evidence="2">Amino-acid biosynthesis; L-serine biosynthesis; L-serine from 3-phospho-D-glycerate: step 3/3.</text>
</comment>
<protein>
    <recommendedName>
        <fullName evidence="4">phosphoserine phosphatase</fullName>
        <ecNumber evidence="4">3.1.3.3</ecNumber>
    </recommendedName>
    <alternativeName>
        <fullName evidence="10">O-phosphoserine phosphohydrolase</fullName>
    </alternativeName>
</protein>
<dbReference type="GO" id="GO:0036424">
    <property type="term" value="F:L-phosphoserine phosphatase activity"/>
    <property type="evidence" value="ECO:0007669"/>
    <property type="project" value="InterPro"/>
</dbReference>
<dbReference type="InterPro" id="IPR049148">
    <property type="entry name" value="PSP_ACT"/>
</dbReference>
<dbReference type="InterPro" id="IPR004469">
    <property type="entry name" value="PSP"/>
</dbReference>
<keyword evidence="7 15" id="KW-0378">Hydrolase</keyword>
<dbReference type="PANTHER" id="PTHR43344:SF2">
    <property type="entry name" value="PHOSPHOSERINE PHOSPHATASE"/>
    <property type="match status" value="1"/>
</dbReference>
<feature type="domain" description="ACT" evidence="14">
    <location>
        <begin position="4"/>
        <end position="80"/>
    </location>
</feature>
<evidence type="ECO:0000256" key="11">
    <source>
        <dbReference type="ARBA" id="ARBA00048138"/>
    </source>
</evidence>
<comment type="cofactor">
    <cofactor evidence="1">
        <name>Mg(2+)</name>
        <dbReference type="ChEBI" id="CHEBI:18420"/>
    </cofactor>
</comment>
<evidence type="ECO:0000256" key="3">
    <source>
        <dbReference type="ARBA" id="ARBA00009184"/>
    </source>
</evidence>
<dbReference type="SFLD" id="SFLDF00029">
    <property type="entry name" value="phosphoserine_phosphatase"/>
    <property type="match status" value="1"/>
</dbReference>
<dbReference type="AlphaFoldDB" id="A0A6J4LKL0"/>
<sequence>MSLLLTVTGRDRPGVTAALFDVLAEHGAEVDDVEQVVVHDRLLLGVAVAGTAGTGLRRALATRAAELEVDVELTPLDDDESPDGGVRHHVTVLGAPLGPAAFAGVARRLAACGANIERVLRLSSYPLAAYDLLVSGGRTADLRAALAAEAVQQSVDIAVEPATLWRRARRLVVMDVDSTLVQGEVIEMLAARAGCGSQVADVTRRAMEGELDFEASLRARVALLEGLPVAAVDDVRAAVRLAPGARTLVRTLKRLGYAVGIVSGGFTSVTADLVADLGLDHALANELEVVDGRLTGRVVGRVVDRARKAEALREFAAAEGLTMAQTVAIGDGANDLDMLAAAGLGIAFNAKPVVREAADAALSVPYLDAVLFLLGVPREEVEAADAADD</sequence>
<organism evidence="15">
    <name type="scientific">uncultured Frankineae bacterium</name>
    <dbReference type="NCBI Taxonomy" id="437475"/>
    <lineage>
        <taxon>Bacteria</taxon>
        <taxon>Bacillati</taxon>
        <taxon>Actinomycetota</taxon>
        <taxon>Actinomycetes</taxon>
        <taxon>Frankiales</taxon>
        <taxon>environmental samples</taxon>
    </lineage>
</organism>
<name>A0A6J4LKL0_9ACTN</name>
<evidence type="ECO:0000259" key="14">
    <source>
        <dbReference type="PROSITE" id="PS51671"/>
    </source>
</evidence>
<dbReference type="PANTHER" id="PTHR43344">
    <property type="entry name" value="PHOSPHOSERINE PHOSPHATASE"/>
    <property type="match status" value="1"/>
</dbReference>
<dbReference type="Gene3D" id="3.40.50.1000">
    <property type="entry name" value="HAD superfamily/HAD-like"/>
    <property type="match status" value="1"/>
</dbReference>
<evidence type="ECO:0000256" key="6">
    <source>
        <dbReference type="ARBA" id="ARBA00022723"/>
    </source>
</evidence>
<dbReference type="PROSITE" id="PS51671">
    <property type="entry name" value="ACT"/>
    <property type="match status" value="1"/>
</dbReference>
<keyword evidence="9" id="KW-0718">Serine biosynthesis</keyword>
<dbReference type="Pfam" id="PF12710">
    <property type="entry name" value="HAD"/>
    <property type="match status" value="1"/>
</dbReference>
<evidence type="ECO:0000256" key="10">
    <source>
        <dbReference type="ARBA" id="ARBA00031693"/>
    </source>
</evidence>
<dbReference type="InterPro" id="IPR023214">
    <property type="entry name" value="HAD_sf"/>
</dbReference>
<evidence type="ECO:0000256" key="13">
    <source>
        <dbReference type="PIRSR" id="PIRSR604469-1"/>
    </source>
</evidence>
<comment type="catalytic activity">
    <reaction evidence="12">
        <text>O-phospho-D-serine + H2O = D-serine + phosphate</text>
        <dbReference type="Rhea" id="RHEA:24873"/>
        <dbReference type="ChEBI" id="CHEBI:15377"/>
        <dbReference type="ChEBI" id="CHEBI:35247"/>
        <dbReference type="ChEBI" id="CHEBI:43474"/>
        <dbReference type="ChEBI" id="CHEBI:58680"/>
        <dbReference type="EC" id="3.1.3.3"/>
    </reaction>
</comment>
<feature type="active site" description="Proton donor" evidence="13">
    <location>
        <position position="177"/>
    </location>
</feature>
<dbReference type="GO" id="GO:0000287">
    <property type="term" value="F:magnesium ion binding"/>
    <property type="evidence" value="ECO:0007669"/>
    <property type="project" value="TreeGrafter"/>
</dbReference>
<dbReference type="UniPathway" id="UPA00135">
    <property type="reaction ID" value="UER00198"/>
</dbReference>
<dbReference type="NCBIfam" id="TIGR01488">
    <property type="entry name" value="HAD-SF-IB"/>
    <property type="match status" value="1"/>
</dbReference>
<dbReference type="NCBIfam" id="TIGR00338">
    <property type="entry name" value="serB"/>
    <property type="match status" value="1"/>
</dbReference>
<dbReference type="InterPro" id="IPR045865">
    <property type="entry name" value="ACT-like_dom_sf"/>
</dbReference>
<evidence type="ECO:0000256" key="1">
    <source>
        <dbReference type="ARBA" id="ARBA00001946"/>
    </source>
</evidence>
<comment type="similarity">
    <text evidence="3">Belongs to the HAD-like hydrolase superfamily. SerB family.</text>
</comment>
<dbReference type="GO" id="GO:0006564">
    <property type="term" value="P:L-serine biosynthetic process"/>
    <property type="evidence" value="ECO:0007669"/>
    <property type="project" value="UniProtKB-KW"/>
</dbReference>
<comment type="catalytic activity">
    <reaction evidence="11">
        <text>O-phospho-L-serine + H2O = L-serine + phosphate</text>
        <dbReference type="Rhea" id="RHEA:21208"/>
        <dbReference type="ChEBI" id="CHEBI:15377"/>
        <dbReference type="ChEBI" id="CHEBI:33384"/>
        <dbReference type="ChEBI" id="CHEBI:43474"/>
        <dbReference type="ChEBI" id="CHEBI:57524"/>
        <dbReference type="EC" id="3.1.3.3"/>
    </reaction>
</comment>
<dbReference type="Pfam" id="PF21086">
    <property type="entry name" value="ACT_PSP_2"/>
    <property type="match status" value="1"/>
</dbReference>
<dbReference type="SUPFAM" id="SSF56784">
    <property type="entry name" value="HAD-like"/>
    <property type="match status" value="1"/>
</dbReference>
<keyword evidence="8" id="KW-0460">Magnesium</keyword>
<evidence type="ECO:0000256" key="8">
    <source>
        <dbReference type="ARBA" id="ARBA00022842"/>
    </source>
</evidence>